<dbReference type="Pfam" id="PF04418">
    <property type="entry name" value="DUF543"/>
    <property type="match status" value="1"/>
</dbReference>
<dbReference type="EnsemblMetazoa" id="PPAI009886-RA">
    <property type="protein sequence ID" value="PPAI009886-PA"/>
    <property type="gene ID" value="PPAI009886"/>
</dbReference>
<sequence length="74" mass="8041">MCAAKAEVKPFGEDEYGRKIDRCLTDVLMKSAGGLAVGAVFSLLFIKRRRWPLVLGTGFGTGVAYTQCEKDLNA</sequence>
<dbReference type="EMBL" id="AJVK01007416">
    <property type="status" value="NOT_ANNOTATED_CDS"/>
    <property type="molecule type" value="Genomic_DNA"/>
</dbReference>
<keyword evidence="7 9" id="KW-0496">Mitochondrion</keyword>
<keyword evidence="6 9" id="KW-1133">Transmembrane helix</keyword>
<evidence type="ECO:0000256" key="7">
    <source>
        <dbReference type="ARBA" id="ARBA00023128"/>
    </source>
</evidence>
<comment type="function">
    <text evidence="1 9">Component of the MICOS complex, a large protein complex of the mitochondrial inner membrane that plays crucial roles in the maintenance of crista junctions, inner membrane architecture, and formation of contact sites to the outer membrane.</text>
</comment>
<keyword evidence="5 9" id="KW-0999">Mitochondrion inner membrane</keyword>
<organism evidence="10 11">
    <name type="scientific">Phlebotomus papatasi</name>
    <name type="common">Sandfly</name>
    <dbReference type="NCBI Taxonomy" id="29031"/>
    <lineage>
        <taxon>Eukaryota</taxon>
        <taxon>Metazoa</taxon>
        <taxon>Ecdysozoa</taxon>
        <taxon>Arthropoda</taxon>
        <taxon>Hexapoda</taxon>
        <taxon>Insecta</taxon>
        <taxon>Pterygota</taxon>
        <taxon>Neoptera</taxon>
        <taxon>Endopterygota</taxon>
        <taxon>Diptera</taxon>
        <taxon>Nematocera</taxon>
        <taxon>Psychodoidea</taxon>
        <taxon>Psychodidae</taxon>
        <taxon>Phlebotomus</taxon>
        <taxon>Phlebotomus</taxon>
    </lineage>
</organism>
<keyword evidence="8 9" id="KW-0472">Membrane</keyword>
<evidence type="ECO:0000256" key="6">
    <source>
        <dbReference type="ARBA" id="ARBA00022989"/>
    </source>
</evidence>
<dbReference type="Proteomes" id="UP000092462">
    <property type="component" value="Unassembled WGS sequence"/>
</dbReference>
<comment type="subcellular location">
    <subcellularLocation>
        <location evidence="2 9">Mitochondrion inner membrane</location>
        <topology evidence="2 9">Single-pass membrane protein</topology>
    </subcellularLocation>
</comment>
<evidence type="ECO:0000256" key="8">
    <source>
        <dbReference type="ARBA" id="ARBA00023136"/>
    </source>
</evidence>
<comment type="similarity">
    <text evidence="3 9">Belongs to the MICOS complex subunit Mic10 family.</text>
</comment>
<proteinExistence type="inferred from homology"/>
<dbReference type="PANTHER" id="PTHR21304">
    <property type="entry name" value="MICOS COMPLEX SUBUNIT MIC10"/>
    <property type="match status" value="1"/>
</dbReference>
<evidence type="ECO:0000256" key="4">
    <source>
        <dbReference type="ARBA" id="ARBA00022692"/>
    </source>
</evidence>
<dbReference type="VEuPathDB" id="VectorBase:PPAI009886"/>
<reference evidence="10" key="1">
    <citation type="submission" date="2022-08" db="UniProtKB">
        <authorList>
            <consortium name="EnsemblMetazoa"/>
        </authorList>
    </citation>
    <scope>IDENTIFICATION</scope>
    <source>
        <strain evidence="10">Israel</strain>
    </source>
</reference>
<protein>
    <recommendedName>
        <fullName evidence="9">MICOS complex subunit MIC10</fullName>
    </recommendedName>
</protein>
<feature type="transmembrane region" description="Helical" evidence="9">
    <location>
        <begin position="27"/>
        <end position="46"/>
    </location>
</feature>
<dbReference type="InterPro" id="IPR007512">
    <property type="entry name" value="Mic10"/>
</dbReference>
<evidence type="ECO:0000313" key="10">
    <source>
        <dbReference type="EnsemblMetazoa" id="PPAI009886-PA"/>
    </source>
</evidence>
<evidence type="ECO:0000256" key="3">
    <source>
        <dbReference type="ARBA" id="ARBA00006792"/>
    </source>
</evidence>
<comment type="subunit">
    <text evidence="9">Component of the mitochondrial contact site and cristae organizing system (MICOS) complex.</text>
</comment>
<evidence type="ECO:0000256" key="1">
    <source>
        <dbReference type="ARBA" id="ARBA00002689"/>
    </source>
</evidence>
<evidence type="ECO:0000313" key="11">
    <source>
        <dbReference type="Proteomes" id="UP000092462"/>
    </source>
</evidence>
<evidence type="ECO:0000256" key="2">
    <source>
        <dbReference type="ARBA" id="ARBA00004434"/>
    </source>
</evidence>
<keyword evidence="4 9" id="KW-0812">Transmembrane</keyword>
<accession>A0A1B0GQN2</accession>
<dbReference type="PANTHER" id="PTHR21304:SF0">
    <property type="entry name" value="MICOS COMPLEX SUBUNIT MIC10"/>
    <property type="match status" value="1"/>
</dbReference>
<evidence type="ECO:0000256" key="5">
    <source>
        <dbReference type="ARBA" id="ARBA00022792"/>
    </source>
</evidence>
<keyword evidence="11" id="KW-1185">Reference proteome</keyword>
<dbReference type="AlphaFoldDB" id="A0A1B0GQN2"/>
<dbReference type="GO" id="GO:0061617">
    <property type="term" value="C:MICOS complex"/>
    <property type="evidence" value="ECO:0007669"/>
    <property type="project" value="UniProtKB-UniRule"/>
</dbReference>
<name>A0A1B0GQN2_PHLPP</name>
<evidence type="ECO:0000256" key="9">
    <source>
        <dbReference type="RuleBase" id="RU363011"/>
    </source>
</evidence>